<dbReference type="GO" id="GO:0016668">
    <property type="term" value="F:oxidoreductase activity, acting on a sulfur group of donors, NAD(P) as acceptor"/>
    <property type="evidence" value="ECO:0007669"/>
    <property type="project" value="UniProtKB-ARBA"/>
</dbReference>
<dbReference type="Gene3D" id="3.50.50.60">
    <property type="entry name" value="FAD/NAD(P)-binding domain"/>
    <property type="match status" value="2"/>
</dbReference>
<dbReference type="Pfam" id="PF07992">
    <property type="entry name" value="Pyr_redox_2"/>
    <property type="match status" value="1"/>
</dbReference>
<evidence type="ECO:0000259" key="7">
    <source>
        <dbReference type="Pfam" id="PF07992"/>
    </source>
</evidence>
<evidence type="ECO:0000256" key="6">
    <source>
        <dbReference type="ARBA" id="ARBA00023284"/>
    </source>
</evidence>
<evidence type="ECO:0000256" key="5">
    <source>
        <dbReference type="ARBA" id="ARBA00023157"/>
    </source>
</evidence>
<dbReference type="InterPro" id="IPR023753">
    <property type="entry name" value="FAD/NAD-binding_dom"/>
</dbReference>
<protein>
    <submittedName>
        <fullName evidence="8">Thioredoxin reductase</fullName>
    </submittedName>
</protein>
<evidence type="ECO:0000313" key="8">
    <source>
        <dbReference type="EMBL" id="CAI8049575.1"/>
    </source>
</evidence>
<name>A0AA35TJQ8_GEOBA</name>
<keyword evidence="9" id="KW-1185">Reference proteome</keyword>
<keyword evidence="5" id="KW-1015">Disulfide bond</keyword>
<dbReference type="PANTHER" id="PTHR48105">
    <property type="entry name" value="THIOREDOXIN REDUCTASE 1-RELATED-RELATED"/>
    <property type="match status" value="1"/>
</dbReference>
<proteinExistence type="inferred from homology"/>
<keyword evidence="3" id="KW-0274">FAD</keyword>
<dbReference type="InterPro" id="IPR050097">
    <property type="entry name" value="Ferredoxin-NADP_redctase_2"/>
</dbReference>
<evidence type="ECO:0000256" key="4">
    <source>
        <dbReference type="ARBA" id="ARBA00023002"/>
    </source>
</evidence>
<dbReference type="EMBL" id="CASHTH010003804">
    <property type="protein sequence ID" value="CAI8049575.1"/>
    <property type="molecule type" value="Genomic_DNA"/>
</dbReference>
<reference evidence="8" key="1">
    <citation type="submission" date="2023-03" db="EMBL/GenBank/DDBJ databases">
        <authorList>
            <person name="Steffen K."/>
            <person name="Cardenas P."/>
        </authorList>
    </citation>
    <scope>NUCLEOTIDE SEQUENCE</scope>
</reference>
<keyword evidence="4" id="KW-0560">Oxidoreductase</keyword>
<dbReference type="InterPro" id="IPR036188">
    <property type="entry name" value="FAD/NAD-bd_sf"/>
</dbReference>
<dbReference type="PROSITE" id="PS00573">
    <property type="entry name" value="PYRIDINE_REDOX_2"/>
    <property type="match status" value="1"/>
</dbReference>
<dbReference type="Proteomes" id="UP001174909">
    <property type="component" value="Unassembled WGS sequence"/>
</dbReference>
<organism evidence="8 9">
    <name type="scientific">Geodia barretti</name>
    <name type="common">Barrett's horny sponge</name>
    <dbReference type="NCBI Taxonomy" id="519541"/>
    <lineage>
        <taxon>Eukaryota</taxon>
        <taxon>Metazoa</taxon>
        <taxon>Porifera</taxon>
        <taxon>Demospongiae</taxon>
        <taxon>Heteroscleromorpha</taxon>
        <taxon>Tetractinellida</taxon>
        <taxon>Astrophorina</taxon>
        <taxon>Geodiidae</taxon>
        <taxon>Geodia</taxon>
    </lineage>
</organism>
<dbReference type="PRINTS" id="PR00469">
    <property type="entry name" value="PNDRDTASEII"/>
</dbReference>
<sequence length="294" mass="30475">MAGLTAGIYAARHGLSTAIVEQMMAGAQIINLERIENFPGFPQGIAGYELGPATQEQAMNAGVEMLMDTVASVSSDGDHLRVAGEGGGSYLGKAVIMAAGSTLRTLGIPGEEEYLGRGVSHCASCDGPLYMGQTVAVVGGGDSAADEALTLTEYTERVILFHRGDSLDAQQALQDRLAGQPKVEVRYNAEVVEVVGEDTVTGVRVRSADGENVEPVGGLFVYVGLEPNSSAVSDLVTLDNAGHIPVGLSMETPQPGLFAAGDIRQQSAAQLVASAGDGATAAIAAHRYIRSRDW</sequence>
<accession>A0AA35TJQ8</accession>
<dbReference type="PRINTS" id="PR00368">
    <property type="entry name" value="FADPNR"/>
</dbReference>
<dbReference type="AlphaFoldDB" id="A0AA35TJQ8"/>
<keyword evidence="2" id="KW-0285">Flavoprotein</keyword>
<keyword evidence="6" id="KW-0676">Redox-active center</keyword>
<evidence type="ECO:0000313" key="9">
    <source>
        <dbReference type="Proteomes" id="UP001174909"/>
    </source>
</evidence>
<evidence type="ECO:0000256" key="1">
    <source>
        <dbReference type="ARBA" id="ARBA00009333"/>
    </source>
</evidence>
<feature type="domain" description="FAD/NAD(P)-binding" evidence="7">
    <location>
        <begin position="1"/>
        <end position="274"/>
    </location>
</feature>
<comment type="similarity">
    <text evidence="1">Belongs to the class-II pyridine nucleotide-disulfide oxidoreductase family.</text>
</comment>
<dbReference type="GO" id="GO:0097237">
    <property type="term" value="P:cellular response to toxic substance"/>
    <property type="evidence" value="ECO:0007669"/>
    <property type="project" value="UniProtKB-ARBA"/>
</dbReference>
<evidence type="ECO:0000256" key="3">
    <source>
        <dbReference type="ARBA" id="ARBA00022827"/>
    </source>
</evidence>
<dbReference type="SUPFAM" id="SSF51905">
    <property type="entry name" value="FAD/NAD(P)-binding domain"/>
    <property type="match status" value="1"/>
</dbReference>
<dbReference type="InterPro" id="IPR008255">
    <property type="entry name" value="Pyr_nucl-diS_OxRdtase_2_AS"/>
</dbReference>
<evidence type="ECO:0000256" key="2">
    <source>
        <dbReference type="ARBA" id="ARBA00022630"/>
    </source>
</evidence>
<comment type="caution">
    <text evidence="8">The sequence shown here is derived from an EMBL/GenBank/DDBJ whole genome shotgun (WGS) entry which is preliminary data.</text>
</comment>
<gene>
    <name evidence="8" type="ORF">GBAR_LOCUS27293</name>
</gene>